<accession>A0ABN3UQY2</accession>
<dbReference type="InterPro" id="IPR001789">
    <property type="entry name" value="Sig_transdc_resp-reg_receiver"/>
</dbReference>
<evidence type="ECO:0000313" key="5">
    <source>
        <dbReference type="Proteomes" id="UP001501326"/>
    </source>
</evidence>
<dbReference type="RefSeq" id="WP_344193631.1">
    <property type="nucleotide sequence ID" value="NZ_BAAARN010000002.1"/>
</dbReference>
<evidence type="ECO:0000256" key="2">
    <source>
        <dbReference type="PROSITE-ProRule" id="PRU00169"/>
    </source>
</evidence>
<dbReference type="PANTHER" id="PTHR44591:SF3">
    <property type="entry name" value="RESPONSE REGULATORY DOMAIN-CONTAINING PROTEIN"/>
    <property type="match status" value="1"/>
</dbReference>
<dbReference type="PANTHER" id="PTHR44591">
    <property type="entry name" value="STRESS RESPONSE REGULATOR PROTEIN 1"/>
    <property type="match status" value="1"/>
</dbReference>
<dbReference type="PROSITE" id="PS50110">
    <property type="entry name" value="RESPONSE_REGULATORY"/>
    <property type="match status" value="1"/>
</dbReference>
<feature type="modified residue" description="4-aspartylphosphate" evidence="2">
    <location>
        <position position="58"/>
    </location>
</feature>
<reference evidence="4 5" key="1">
    <citation type="journal article" date="2019" name="Int. J. Syst. Evol. Microbiol.">
        <title>The Global Catalogue of Microorganisms (GCM) 10K type strain sequencing project: providing services to taxonomists for standard genome sequencing and annotation.</title>
        <authorList>
            <consortium name="The Broad Institute Genomics Platform"/>
            <consortium name="The Broad Institute Genome Sequencing Center for Infectious Disease"/>
            <person name="Wu L."/>
            <person name="Ma J."/>
        </authorList>
    </citation>
    <scope>NUCLEOTIDE SEQUENCE [LARGE SCALE GENOMIC DNA]</scope>
    <source>
        <strain evidence="4 5">JCM 16378</strain>
    </source>
</reference>
<feature type="domain" description="Response regulatory" evidence="3">
    <location>
        <begin position="9"/>
        <end position="125"/>
    </location>
</feature>
<dbReference type="Gene3D" id="3.40.50.2300">
    <property type="match status" value="1"/>
</dbReference>
<dbReference type="CDD" id="cd17574">
    <property type="entry name" value="REC_OmpR"/>
    <property type="match status" value="1"/>
</dbReference>
<name>A0ABN3UQY2_9MICO</name>
<protein>
    <recommendedName>
        <fullName evidence="3">Response regulatory domain-containing protein</fullName>
    </recommendedName>
</protein>
<dbReference type="EMBL" id="BAAARN010000002">
    <property type="protein sequence ID" value="GAA2737269.1"/>
    <property type="molecule type" value="Genomic_DNA"/>
</dbReference>
<gene>
    <name evidence="4" type="ORF">GCM10009867_23820</name>
</gene>
<dbReference type="SUPFAM" id="SSF52172">
    <property type="entry name" value="CheY-like"/>
    <property type="match status" value="1"/>
</dbReference>
<dbReference type="Pfam" id="PF00072">
    <property type="entry name" value="Response_reg"/>
    <property type="match status" value="1"/>
</dbReference>
<dbReference type="SMART" id="SM00448">
    <property type="entry name" value="REC"/>
    <property type="match status" value="1"/>
</dbReference>
<dbReference type="InterPro" id="IPR050595">
    <property type="entry name" value="Bact_response_regulator"/>
</dbReference>
<sequence>MKAQGARPQALIADDDSDIRDVLAMAAQGSGLDPVLAEDGRQAVHLLESLHPDIILLDVQMPGLSGIEVCWWIRRQRHLAHVPVVLVSARTSPFEIDAGLLAGANHYVTKPFTPAHISGVIAQYRYSRSTAPTALRAPTAVVIPEFGPAR</sequence>
<evidence type="ECO:0000256" key="1">
    <source>
        <dbReference type="ARBA" id="ARBA00022553"/>
    </source>
</evidence>
<organism evidence="4 5">
    <name type="scientific">Pedococcus aerophilus</name>
    <dbReference type="NCBI Taxonomy" id="436356"/>
    <lineage>
        <taxon>Bacteria</taxon>
        <taxon>Bacillati</taxon>
        <taxon>Actinomycetota</taxon>
        <taxon>Actinomycetes</taxon>
        <taxon>Micrococcales</taxon>
        <taxon>Intrasporangiaceae</taxon>
        <taxon>Pedococcus</taxon>
    </lineage>
</organism>
<comment type="caution">
    <text evidence="4">The sequence shown here is derived from an EMBL/GenBank/DDBJ whole genome shotgun (WGS) entry which is preliminary data.</text>
</comment>
<keyword evidence="5" id="KW-1185">Reference proteome</keyword>
<proteinExistence type="predicted"/>
<dbReference type="InterPro" id="IPR011006">
    <property type="entry name" value="CheY-like_superfamily"/>
</dbReference>
<evidence type="ECO:0000259" key="3">
    <source>
        <dbReference type="PROSITE" id="PS50110"/>
    </source>
</evidence>
<keyword evidence="1 2" id="KW-0597">Phosphoprotein</keyword>
<dbReference type="Proteomes" id="UP001501326">
    <property type="component" value="Unassembled WGS sequence"/>
</dbReference>
<evidence type="ECO:0000313" key="4">
    <source>
        <dbReference type="EMBL" id="GAA2737269.1"/>
    </source>
</evidence>